<evidence type="ECO:0000256" key="1">
    <source>
        <dbReference type="SAM" id="Phobius"/>
    </source>
</evidence>
<feature type="non-terminal residue" evidence="2">
    <location>
        <position position="1"/>
    </location>
</feature>
<protein>
    <submittedName>
        <fullName evidence="2">Uncharacterized protein</fullName>
    </submittedName>
</protein>
<feature type="non-terminal residue" evidence="2">
    <location>
        <position position="233"/>
    </location>
</feature>
<sequence length="233" mass="25981">NLNGANSYSFETTNSEYSWLRDTVAVARKWHGCSCPSYFTVFISRKKIKNKIGIIFRTTLPIVIAYRFTFTKCRSCKFSKEKIPSFARRQAQRGMRSTELQHRNYAHPHHPTWIALRRGGLFALVFGISLLILNFCISPFGQTHHKNSNQEEDWLAGLPLPLHDPLLDGAARFRLLFPSASAAAPAPAARPSPRLVVLPDLHGDAAQALAALRLAGLVEVDAVGEEEEEGEGR</sequence>
<comment type="caution">
    <text evidence="2">The sequence shown here is derived from an EMBL/GenBank/DDBJ whole genome shotgun (WGS) entry which is preliminary data.</text>
</comment>
<dbReference type="Proteomes" id="UP001054857">
    <property type="component" value="Unassembled WGS sequence"/>
</dbReference>
<evidence type="ECO:0000313" key="3">
    <source>
        <dbReference type="Proteomes" id="UP001054857"/>
    </source>
</evidence>
<keyword evidence="1" id="KW-1133">Transmembrane helix</keyword>
<organism evidence="2 3">
    <name type="scientific">Astrephomene gubernaculifera</name>
    <dbReference type="NCBI Taxonomy" id="47775"/>
    <lineage>
        <taxon>Eukaryota</taxon>
        <taxon>Viridiplantae</taxon>
        <taxon>Chlorophyta</taxon>
        <taxon>core chlorophytes</taxon>
        <taxon>Chlorophyceae</taxon>
        <taxon>CS clade</taxon>
        <taxon>Chlamydomonadales</taxon>
        <taxon>Astrephomenaceae</taxon>
        <taxon>Astrephomene</taxon>
    </lineage>
</organism>
<feature type="transmembrane region" description="Helical" evidence="1">
    <location>
        <begin position="121"/>
        <end position="141"/>
    </location>
</feature>
<keyword evidence="3" id="KW-1185">Reference proteome</keyword>
<keyword evidence="1" id="KW-0472">Membrane</keyword>
<reference evidence="2 3" key="1">
    <citation type="journal article" date="2021" name="Sci. Rep.">
        <title>Genome sequencing of the multicellular alga Astrephomene provides insights into convergent evolution of germ-soma differentiation.</title>
        <authorList>
            <person name="Yamashita S."/>
            <person name="Yamamoto K."/>
            <person name="Matsuzaki R."/>
            <person name="Suzuki S."/>
            <person name="Yamaguchi H."/>
            <person name="Hirooka S."/>
            <person name="Minakuchi Y."/>
            <person name="Miyagishima S."/>
            <person name="Kawachi M."/>
            <person name="Toyoda A."/>
            <person name="Nozaki H."/>
        </authorList>
    </citation>
    <scope>NUCLEOTIDE SEQUENCE [LARGE SCALE GENOMIC DNA]</scope>
    <source>
        <strain evidence="2 3">NIES-4017</strain>
    </source>
</reference>
<proteinExistence type="predicted"/>
<dbReference type="AlphaFoldDB" id="A0AAD3DWL8"/>
<name>A0AAD3DWL8_9CHLO</name>
<keyword evidence="1" id="KW-0812">Transmembrane</keyword>
<dbReference type="EMBL" id="BMAR01000023">
    <property type="protein sequence ID" value="GFR48399.1"/>
    <property type="molecule type" value="Genomic_DNA"/>
</dbReference>
<accession>A0AAD3DWL8</accession>
<gene>
    <name evidence="2" type="ORF">Agub_g10293</name>
</gene>
<evidence type="ECO:0000313" key="2">
    <source>
        <dbReference type="EMBL" id="GFR48399.1"/>
    </source>
</evidence>